<evidence type="ECO:0000259" key="9">
    <source>
        <dbReference type="Pfam" id="PF03639"/>
    </source>
</evidence>
<dbReference type="OrthoDB" id="4473401at2759"/>
<keyword evidence="12" id="KW-1185">Reference proteome</keyword>
<dbReference type="SUPFAM" id="SSF50405">
    <property type="entry name" value="Actin-crosslinking proteins"/>
    <property type="match status" value="1"/>
</dbReference>
<gene>
    <name evidence="11" type="ORF">EW146_g6180</name>
</gene>
<keyword evidence="8" id="KW-0624">Polysaccharide degradation</keyword>
<dbReference type="AlphaFoldDB" id="A0A4S4LQC7"/>
<dbReference type="PROSITE" id="PS52008">
    <property type="entry name" value="GH81"/>
    <property type="match status" value="1"/>
</dbReference>
<evidence type="ECO:0000256" key="7">
    <source>
        <dbReference type="ARBA" id="ARBA00023316"/>
    </source>
</evidence>
<evidence type="ECO:0000256" key="4">
    <source>
        <dbReference type="ARBA" id="ARBA00022801"/>
    </source>
</evidence>
<evidence type="ECO:0000256" key="1">
    <source>
        <dbReference type="ARBA" id="ARBA00000382"/>
    </source>
</evidence>
<evidence type="ECO:0000313" key="12">
    <source>
        <dbReference type="Proteomes" id="UP000310158"/>
    </source>
</evidence>
<dbReference type="InterPro" id="IPR005200">
    <property type="entry name" value="Endo-beta-glucanase"/>
</dbReference>
<dbReference type="PANTHER" id="PTHR31983:SF0">
    <property type="entry name" value="GLUCAN ENDO-1,3-BETA-D-GLUCOSIDASE 2"/>
    <property type="match status" value="1"/>
</dbReference>
<keyword evidence="6" id="KW-0326">Glycosidase</keyword>
<dbReference type="InterPro" id="IPR040720">
    <property type="entry name" value="GH81_C"/>
</dbReference>
<organism evidence="11 12">
    <name type="scientific">Bondarzewia mesenterica</name>
    <dbReference type="NCBI Taxonomy" id="1095465"/>
    <lineage>
        <taxon>Eukaryota</taxon>
        <taxon>Fungi</taxon>
        <taxon>Dikarya</taxon>
        <taxon>Basidiomycota</taxon>
        <taxon>Agaricomycotina</taxon>
        <taxon>Agaricomycetes</taxon>
        <taxon>Russulales</taxon>
        <taxon>Bondarzewiaceae</taxon>
        <taxon>Bondarzewia</taxon>
    </lineage>
</organism>
<evidence type="ECO:0000256" key="6">
    <source>
        <dbReference type="ARBA" id="ARBA00023295"/>
    </source>
</evidence>
<accession>A0A4S4LQC7</accession>
<dbReference type="Pfam" id="PF03639">
    <property type="entry name" value="Glyco_hydro_81"/>
    <property type="match status" value="1"/>
</dbReference>
<dbReference type="EC" id="3.2.1.39" evidence="3"/>
<comment type="caution">
    <text evidence="11">The sequence shown here is derived from an EMBL/GenBank/DDBJ whole genome shotgun (WGS) entry which is preliminary data.</text>
</comment>
<evidence type="ECO:0000313" key="11">
    <source>
        <dbReference type="EMBL" id="THH14117.1"/>
    </source>
</evidence>
<dbReference type="Proteomes" id="UP000310158">
    <property type="component" value="Unassembled WGS sequence"/>
</dbReference>
<evidence type="ECO:0000256" key="5">
    <source>
        <dbReference type="ARBA" id="ARBA00023277"/>
    </source>
</evidence>
<dbReference type="PANTHER" id="PTHR31983">
    <property type="entry name" value="ENDO-1,3(4)-BETA-GLUCANASE 1"/>
    <property type="match status" value="1"/>
</dbReference>
<dbReference type="CDD" id="cd00257">
    <property type="entry name" value="beta-trefoil_FSCN-like"/>
    <property type="match status" value="1"/>
</dbReference>
<evidence type="ECO:0000259" key="10">
    <source>
        <dbReference type="Pfam" id="PF17652"/>
    </source>
</evidence>
<dbReference type="GO" id="GO:0071555">
    <property type="term" value="P:cell wall organization"/>
    <property type="evidence" value="ECO:0007669"/>
    <property type="project" value="UniProtKB-KW"/>
</dbReference>
<protein>
    <recommendedName>
        <fullName evidence="3">glucan endo-1,3-beta-D-glucosidase</fullName>
        <ecNumber evidence="3">3.2.1.39</ecNumber>
    </recommendedName>
</protein>
<dbReference type="GO" id="GO:0000272">
    <property type="term" value="P:polysaccharide catabolic process"/>
    <property type="evidence" value="ECO:0007669"/>
    <property type="project" value="UniProtKB-KW"/>
</dbReference>
<dbReference type="InterPro" id="IPR008999">
    <property type="entry name" value="Actin-crosslinking"/>
</dbReference>
<comment type="catalytic activity">
    <reaction evidence="1">
        <text>Hydrolysis of (1-&gt;3)-beta-D-glucosidic linkages in (1-&gt;3)-beta-D-glucans.</text>
        <dbReference type="EC" id="3.2.1.39"/>
    </reaction>
</comment>
<dbReference type="Pfam" id="PF17652">
    <property type="entry name" value="Glyco_hydro81C"/>
    <property type="match status" value="1"/>
</dbReference>
<dbReference type="GO" id="GO:0042973">
    <property type="term" value="F:glucan endo-1,3-beta-D-glucosidase activity"/>
    <property type="evidence" value="ECO:0007669"/>
    <property type="project" value="UniProtKB-EC"/>
</dbReference>
<comment type="similarity">
    <text evidence="2">Belongs to the glycosyl hydrolase 81 family.</text>
</comment>
<evidence type="ECO:0000256" key="8">
    <source>
        <dbReference type="ARBA" id="ARBA00023326"/>
    </source>
</evidence>
<proteinExistence type="inferred from homology"/>
<dbReference type="Gene3D" id="2.80.10.50">
    <property type="match status" value="1"/>
</dbReference>
<dbReference type="InterPro" id="IPR040451">
    <property type="entry name" value="GH81_N"/>
</dbReference>
<name>A0A4S4LQC7_9AGAM</name>
<keyword evidence="7" id="KW-0961">Cell wall biogenesis/degradation</keyword>
<evidence type="ECO:0000256" key="3">
    <source>
        <dbReference type="ARBA" id="ARBA00012780"/>
    </source>
</evidence>
<keyword evidence="5" id="KW-0119">Carbohydrate metabolism</keyword>
<feature type="domain" description="Glycosyl hydrolase family 81 N-terminal" evidence="9">
    <location>
        <begin position="34"/>
        <end position="319"/>
    </location>
</feature>
<reference evidence="11 12" key="1">
    <citation type="submission" date="2019-02" db="EMBL/GenBank/DDBJ databases">
        <title>Genome sequencing of the rare red list fungi Bondarzewia mesenterica.</title>
        <authorList>
            <person name="Buettner E."/>
            <person name="Kellner H."/>
        </authorList>
    </citation>
    <scope>NUCLEOTIDE SEQUENCE [LARGE SCALE GENOMIC DNA]</scope>
    <source>
        <strain evidence="11 12">DSM 108281</strain>
    </source>
</reference>
<dbReference type="GO" id="GO:0052861">
    <property type="term" value="F:endo-1,3(4)-beta-glucanase activity"/>
    <property type="evidence" value="ECO:0007669"/>
    <property type="project" value="InterPro"/>
</dbReference>
<dbReference type="Gene3D" id="2.70.98.30">
    <property type="entry name" value="Golgi alpha-mannosidase II, domain 4"/>
    <property type="match status" value="1"/>
</dbReference>
<keyword evidence="4" id="KW-0378">Hydrolase</keyword>
<sequence length="826" mass="89188">MDVVKANIFGPIAMDRPAPAGGSVANDQPPNSFFQGYTAPFPTNDWWAGYAAGSGDAVCAGPFPYESSLANSSIQFGLSTSRQFDGTSIKQPTQTDWSVGFSEHSGNAQDHKAVSWDSQSVTLQYFTGSSTLTSYMVPGSPYLTFSFASATPKFASGQGIITSIGGTSVSDNGQATVSGTKFLVVNSIGTYIIFSLSGSLNLTATNANGAGTILASGPFTGVLRMVKLNQTSHEALLDQYVANYPTAVETDYSFSSTDPTAILRFTWTVTGSPNDLLMIKMLSPNFTSTDSLNYLTTKGYMYPALGNIWNLQYDLPTIDFNAPRTPDSSCSASILQGLEYEIAQLGDAPVPGDFYYWGGSIAAKARLALIADHLGRSDLIPTVLNYLETSYEYWFESSSSTLPAYETAWGGIINAAGYNNVGVDFGNGYYNDHHFHYGYFLTGAAVIAKYDNNWLGQHQTYINWFLRDIVNPTPTDPYFPVTRHRDFFAGHSWASGIANGAGSRDQESVGEAVNAYYGAMLWASVIGDTDIENYTRLLLASEQHAAQVYWHMYPEANSTDRDQPYPEADVRSLVTIGNVQDWQSGAWLFWGSQKVEIAAIQILPVTPVNEYMYDAAWVQNVYQYASDEIADPSISDDWKSVIYLAYSQYDPQTAAQLSSSLTSWGSGNTYTNQMYFLSTRPNPSGQPICSAAAANPLGNFTIQAVPSGNYVVSSASDPNLDASSAALSSAAVFNLAFAPNGGTVQLMSTSQFVTADSSGNYVLSSSRATASTWEVFMIRPKIGAATDVYSIRAFSNELYVTMGSDGGLINNGTTEADSTGFRFITV</sequence>
<dbReference type="EMBL" id="SGPL01000302">
    <property type="protein sequence ID" value="THH14117.1"/>
    <property type="molecule type" value="Genomic_DNA"/>
</dbReference>
<evidence type="ECO:0000256" key="2">
    <source>
        <dbReference type="ARBA" id="ARBA00010730"/>
    </source>
</evidence>
<feature type="domain" description="Glycosyl hydrolase family 81 C-terminal" evidence="10">
    <location>
        <begin position="336"/>
        <end position="658"/>
    </location>
</feature>